<name>A0A6M8HVB6_9PROT</name>
<accession>A0A6M8HVB6</accession>
<proteinExistence type="inferred from homology"/>
<sequence length="288" mass="29650">MALLDGEGGILARERLPTPADDFAAFAQALDAFAQRHDPGGHLAFGLSLAGIFDPASGRATCANIPCLTGRPLATELAASLGRPVAIANDADCFAIAEATWGAGRGHRIVFGVILGSGVGGGLVVDQRLVVGEGGFGGEWGHAPVVPDLPDLPGRFPCFPCGCGQTGCIDTIGGARGLERLHVFLHGQPERSERIVIAWIAGDVQAGRTIALHVDLVSRYLALVANTVGAGIIPVGGGLGTVEPLIALLDQSVRTRILRRTDRPLVVPAQHHTDAALLGAALLMDQAA</sequence>
<gene>
    <name evidence="2" type="ORF">HN018_09495</name>
</gene>
<evidence type="ECO:0000313" key="3">
    <source>
        <dbReference type="Proteomes" id="UP000500767"/>
    </source>
</evidence>
<organism evidence="2 3">
    <name type="scientific">Lichenicola cladoniae</name>
    <dbReference type="NCBI Taxonomy" id="1484109"/>
    <lineage>
        <taxon>Bacteria</taxon>
        <taxon>Pseudomonadati</taxon>
        <taxon>Pseudomonadota</taxon>
        <taxon>Alphaproteobacteria</taxon>
        <taxon>Acetobacterales</taxon>
        <taxon>Acetobacteraceae</taxon>
        <taxon>Lichenicola</taxon>
    </lineage>
</organism>
<dbReference type="AlphaFoldDB" id="A0A6M8HVB6"/>
<dbReference type="Gene3D" id="3.30.420.40">
    <property type="match status" value="2"/>
</dbReference>
<dbReference type="KEGG" id="lck:HN018_09495"/>
<dbReference type="Proteomes" id="UP000500767">
    <property type="component" value="Chromosome"/>
</dbReference>
<protein>
    <submittedName>
        <fullName evidence="2">ROK family protein</fullName>
    </submittedName>
</protein>
<dbReference type="PANTHER" id="PTHR18964">
    <property type="entry name" value="ROK (REPRESSOR, ORF, KINASE) FAMILY"/>
    <property type="match status" value="1"/>
</dbReference>
<dbReference type="SUPFAM" id="SSF53067">
    <property type="entry name" value="Actin-like ATPase domain"/>
    <property type="match status" value="1"/>
</dbReference>
<dbReference type="PANTHER" id="PTHR18964:SF149">
    <property type="entry name" value="BIFUNCTIONAL UDP-N-ACETYLGLUCOSAMINE 2-EPIMERASE_N-ACETYLMANNOSAMINE KINASE"/>
    <property type="match status" value="1"/>
</dbReference>
<dbReference type="PROSITE" id="PS01125">
    <property type="entry name" value="ROK"/>
    <property type="match status" value="1"/>
</dbReference>
<keyword evidence="3" id="KW-1185">Reference proteome</keyword>
<comment type="similarity">
    <text evidence="1">Belongs to the ROK (NagC/XylR) family.</text>
</comment>
<dbReference type="InterPro" id="IPR000600">
    <property type="entry name" value="ROK"/>
</dbReference>
<evidence type="ECO:0000256" key="1">
    <source>
        <dbReference type="ARBA" id="ARBA00006479"/>
    </source>
</evidence>
<reference evidence="2 3" key="1">
    <citation type="journal article" date="2014" name="World J. Microbiol. Biotechnol.">
        <title>Biodiversity and physiological characteristics of Antarctic and Arctic lichens-associated bacteria.</title>
        <authorList>
            <person name="Lee Y.M."/>
            <person name="Kim E.H."/>
            <person name="Lee H.K."/>
            <person name="Hong S.G."/>
        </authorList>
    </citation>
    <scope>NUCLEOTIDE SEQUENCE [LARGE SCALE GENOMIC DNA]</scope>
    <source>
        <strain evidence="2 3">PAMC 26569</strain>
    </source>
</reference>
<dbReference type="InterPro" id="IPR049874">
    <property type="entry name" value="ROK_cs"/>
</dbReference>
<dbReference type="EMBL" id="CP053708">
    <property type="protein sequence ID" value="QKE92554.1"/>
    <property type="molecule type" value="Genomic_DNA"/>
</dbReference>
<dbReference type="InterPro" id="IPR043129">
    <property type="entry name" value="ATPase_NBD"/>
</dbReference>
<dbReference type="Pfam" id="PF00480">
    <property type="entry name" value="ROK"/>
    <property type="match status" value="1"/>
</dbReference>
<evidence type="ECO:0000313" key="2">
    <source>
        <dbReference type="EMBL" id="QKE92554.1"/>
    </source>
</evidence>